<dbReference type="AlphaFoldDB" id="A0A1W1V5C8"/>
<protein>
    <submittedName>
        <fullName evidence="1">Uncharacterized protein</fullName>
    </submittedName>
</protein>
<dbReference type="EMBL" id="FWWV01000047">
    <property type="protein sequence ID" value="SMB88495.1"/>
    <property type="molecule type" value="Genomic_DNA"/>
</dbReference>
<keyword evidence="2" id="KW-1185">Reference proteome</keyword>
<gene>
    <name evidence="1" type="ORF">SAMN05660772_02818</name>
</gene>
<name>A0A1W1V5C8_9PAST</name>
<reference evidence="2" key="1">
    <citation type="submission" date="2017-04" db="EMBL/GenBank/DDBJ databases">
        <authorList>
            <person name="Varghese N."/>
            <person name="Submissions S."/>
        </authorList>
    </citation>
    <scope>NUCLEOTIDE SEQUENCE [LARGE SCALE GENOMIC DNA]</scope>
    <source>
        <strain evidence="2">DSM 23072</strain>
    </source>
</reference>
<organism evidence="1 2">
    <name type="scientific">Pasteurella testudinis DSM 23072</name>
    <dbReference type="NCBI Taxonomy" id="1122938"/>
    <lineage>
        <taxon>Bacteria</taxon>
        <taxon>Pseudomonadati</taxon>
        <taxon>Pseudomonadota</taxon>
        <taxon>Gammaproteobacteria</taxon>
        <taxon>Pasteurellales</taxon>
        <taxon>Pasteurellaceae</taxon>
        <taxon>Pasteurella</taxon>
    </lineage>
</organism>
<dbReference type="RefSeq" id="WP_084257811.1">
    <property type="nucleotide sequence ID" value="NZ_FWWV01000047.1"/>
</dbReference>
<evidence type="ECO:0000313" key="2">
    <source>
        <dbReference type="Proteomes" id="UP000192408"/>
    </source>
</evidence>
<accession>A0A1W1V5C8</accession>
<dbReference type="STRING" id="1122938.SAMN05660772_02818"/>
<dbReference type="Proteomes" id="UP000192408">
    <property type="component" value="Unassembled WGS sequence"/>
</dbReference>
<sequence>MTKKITKPKIEINLKQVEALAARGLTQQQIADSLGISETTLYTNKRENVDFAEAIKRGKAKGIATVTNKLFAKIEEGNLTATIFYLKTQAGWRETEVTEIRGEINQTVTEISKADYAKVREEMLKQNDC</sequence>
<dbReference type="Gene3D" id="1.10.10.60">
    <property type="entry name" value="Homeodomain-like"/>
    <property type="match status" value="1"/>
</dbReference>
<evidence type="ECO:0000313" key="1">
    <source>
        <dbReference type="EMBL" id="SMB88495.1"/>
    </source>
</evidence>
<proteinExistence type="predicted"/>